<dbReference type="EMBL" id="KQ241817">
    <property type="protein sequence ID" value="KNC83660.1"/>
    <property type="molecule type" value="Genomic_DNA"/>
</dbReference>
<sequence>MQSPMAITTEMSQQIDFSNVQGEKSSFYEVCKLRYRHLKDVQRGRRYRKLQSRIPSYRSPSGRRKPLEIILESCDVTLRIETRRISFNDQLQTTTTYSKNVYDRSPIATAHTENQSLHLYMDLVCFKLTEMKLHMDSVNSINLHMANTDPQDLNIRKQIIHDILAANWGSSDLY</sequence>
<dbReference type="AlphaFoldDB" id="A0A0L0G3N5"/>
<dbReference type="RefSeq" id="XP_014157562.1">
    <property type="nucleotide sequence ID" value="XM_014302087.1"/>
</dbReference>
<name>A0A0L0G3N5_9EUKA</name>
<evidence type="ECO:0000313" key="2">
    <source>
        <dbReference type="Proteomes" id="UP000054560"/>
    </source>
</evidence>
<protein>
    <submittedName>
        <fullName evidence="1">Uncharacterized protein</fullName>
    </submittedName>
</protein>
<dbReference type="Proteomes" id="UP000054560">
    <property type="component" value="Unassembled WGS sequence"/>
</dbReference>
<reference evidence="1 2" key="1">
    <citation type="submission" date="2011-02" db="EMBL/GenBank/DDBJ databases">
        <title>The Genome Sequence of Sphaeroforma arctica JP610.</title>
        <authorList>
            <consortium name="The Broad Institute Genome Sequencing Platform"/>
            <person name="Russ C."/>
            <person name="Cuomo C."/>
            <person name="Young S.K."/>
            <person name="Zeng Q."/>
            <person name="Gargeya S."/>
            <person name="Alvarado L."/>
            <person name="Berlin A."/>
            <person name="Chapman S.B."/>
            <person name="Chen Z."/>
            <person name="Freedman E."/>
            <person name="Gellesch M."/>
            <person name="Goldberg J."/>
            <person name="Griggs A."/>
            <person name="Gujja S."/>
            <person name="Heilman E."/>
            <person name="Heiman D."/>
            <person name="Howarth C."/>
            <person name="Mehta T."/>
            <person name="Neiman D."/>
            <person name="Pearson M."/>
            <person name="Roberts A."/>
            <person name="Saif S."/>
            <person name="Shea T."/>
            <person name="Shenoy N."/>
            <person name="Sisk P."/>
            <person name="Stolte C."/>
            <person name="Sykes S."/>
            <person name="White J."/>
            <person name="Yandava C."/>
            <person name="Burger G."/>
            <person name="Gray M.W."/>
            <person name="Holland P.W.H."/>
            <person name="King N."/>
            <person name="Lang F.B.F."/>
            <person name="Roger A.J."/>
            <person name="Ruiz-Trillo I."/>
            <person name="Haas B."/>
            <person name="Nusbaum C."/>
            <person name="Birren B."/>
        </authorList>
    </citation>
    <scope>NUCLEOTIDE SEQUENCE [LARGE SCALE GENOMIC DNA]</scope>
    <source>
        <strain evidence="1 2">JP610</strain>
    </source>
</reference>
<evidence type="ECO:0000313" key="1">
    <source>
        <dbReference type="EMBL" id="KNC83660.1"/>
    </source>
</evidence>
<keyword evidence="2" id="KW-1185">Reference proteome</keyword>
<organism evidence="1 2">
    <name type="scientific">Sphaeroforma arctica JP610</name>
    <dbReference type="NCBI Taxonomy" id="667725"/>
    <lineage>
        <taxon>Eukaryota</taxon>
        <taxon>Ichthyosporea</taxon>
        <taxon>Ichthyophonida</taxon>
        <taxon>Sphaeroforma</taxon>
    </lineage>
</organism>
<dbReference type="GeneID" id="25904597"/>
<proteinExistence type="predicted"/>
<gene>
    <name evidence="1" type="ORF">SARC_04093</name>
</gene>
<accession>A0A0L0G3N5</accession>